<dbReference type="InterPro" id="IPR052972">
    <property type="entry name" value="Sacsin_chaperone_reg"/>
</dbReference>
<keyword evidence="2" id="KW-1185">Reference proteome</keyword>
<gene>
    <name evidence="1" type="ORF">Vretifemale_13850</name>
</gene>
<dbReference type="OrthoDB" id="1262810at2759"/>
<dbReference type="AlphaFoldDB" id="A0A8J4CRG9"/>
<dbReference type="PANTHER" id="PTHR15600:SF42">
    <property type="entry name" value="SACSIN"/>
    <property type="match status" value="1"/>
</dbReference>
<dbReference type="Proteomes" id="UP000747110">
    <property type="component" value="Unassembled WGS sequence"/>
</dbReference>
<name>A0A8J4CRG9_9CHLO</name>
<protein>
    <submittedName>
        <fullName evidence="1">Uncharacterized protein</fullName>
    </submittedName>
</protein>
<organism evidence="1 2">
    <name type="scientific">Volvox reticuliferus</name>
    <dbReference type="NCBI Taxonomy" id="1737510"/>
    <lineage>
        <taxon>Eukaryota</taxon>
        <taxon>Viridiplantae</taxon>
        <taxon>Chlorophyta</taxon>
        <taxon>core chlorophytes</taxon>
        <taxon>Chlorophyceae</taxon>
        <taxon>CS clade</taxon>
        <taxon>Chlamydomonadales</taxon>
        <taxon>Volvocaceae</taxon>
        <taxon>Volvox</taxon>
    </lineage>
</organism>
<proteinExistence type="predicted"/>
<evidence type="ECO:0000313" key="2">
    <source>
        <dbReference type="Proteomes" id="UP000747110"/>
    </source>
</evidence>
<dbReference type="EMBL" id="BNCP01000032">
    <property type="protein sequence ID" value="GIL85242.1"/>
    <property type="molecule type" value="Genomic_DNA"/>
</dbReference>
<feature type="non-terminal residue" evidence="1">
    <location>
        <position position="1"/>
    </location>
</feature>
<dbReference type="GO" id="GO:0030544">
    <property type="term" value="F:Hsp70 protein binding"/>
    <property type="evidence" value="ECO:0007669"/>
    <property type="project" value="TreeGrafter"/>
</dbReference>
<feature type="non-terminal residue" evidence="1">
    <location>
        <position position="140"/>
    </location>
</feature>
<evidence type="ECO:0000313" key="1">
    <source>
        <dbReference type="EMBL" id="GIL85242.1"/>
    </source>
</evidence>
<sequence length="140" mass="15065">LQGGQEHPAMTEIHNFWQELARIRWCPVLQEPPAPGLPWPPRHAVPRLAAPRTIRPPAEMWLCSSCMFLVDGECRSSALAAGLGWGGTLGGSVLAQQLLQLGEMHAQVTDPTLSQVLAGVVPVLYRSLAALGPHEAPVAR</sequence>
<comment type="caution">
    <text evidence="1">The sequence shown here is derived from an EMBL/GenBank/DDBJ whole genome shotgun (WGS) entry which is preliminary data.</text>
</comment>
<reference evidence="1" key="1">
    <citation type="journal article" date="2021" name="Proc. Natl. Acad. Sci. U.S.A.">
        <title>Three genomes in the algal genus Volvox reveal the fate of a haploid sex-determining region after a transition to homothallism.</title>
        <authorList>
            <person name="Yamamoto K."/>
            <person name="Hamaji T."/>
            <person name="Kawai-Toyooka H."/>
            <person name="Matsuzaki R."/>
            <person name="Takahashi F."/>
            <person name="Nishimura Y."/>
            <person name="Kawachi M."/>
            <person name="Noguchi H."/>
            <person name="Minakuchi Y."/>
            <person name="Umen J.G."/>
            <person name="Toyoda A."/>
            <person name="Nozaki H."/>
        </authorList>
    </citation>
    <scope>NUCLEOTIDE SEQUENCE</scope>
    <source>
        <strain evidence="1">NIES-3786</strain>
    </source>
</reference>
<accession>A0A8J4CRG9</accession>
<dbReference type="PANTHER" id="PTHR15600">
    <property type="entry name" value="SACSIN"/>
    <property type="match status" value="1"/>
</dbReference>